<comment type="similarity">
    <text evidence="2">Belongs to the YkuD family.</text>
</comment>
<sequence length="369" mass="38239">MNWSASILVLTVALAACSEPPPGGKTAPPAVNAQAAPALQDIASQPLAVPSPVTGSTSEQGKAIDAAVLPAATVKDAVALKAALVRAQVLLDRAHFSPGVIDGAKGENMRQAVSAFQGARNLTASGELDEATWNALTAGATPVTQDYVITADDVEGPFVKIPAKSEDQAKLEKLGFASPAEMFAERFHMDERLLKALNPEVDFAVAGTTIVVAAPGVDKLDAAVTRIEVDKAEREVRAYGEGNVLLAVYPASVGSTERPAPSGEWAVRTIAPNPTWIYDPKRLTFGDGKKGKFTIAAGPNNPVGSMWIDLTKDTYGIHGGPDPVLIGKTASHGCVRLTNWDASELGAAVKKGAAVVFIGSETKAGKTTA</sequence>
<dbReference type="Gene3D" id="1.10.101.10">
    <property type="entry name" value="PGBD-like superfamily/PGBD"/>
    <property type="match status" value="1"/>
</dbReference>
<dbReference type="Pfam" id="PF03734">
    <property type="entry name" value="YkuD"/>
    <property type="match status" value="1"/>
</dbReference>
<name>A0ABW6CY25_9CAUL</name>
<feature type="active site" description="Proton donor/acceptor" evidence="7">
    <location>
        <position position="318"/>
    </location>
</feature>
<dbReference type="SUPFAM" id="SSF47090">
    <property type="entry name" value="PGBD-like"/>
    <property type="match status" value="1"/>
</dbReference>
<organism evidence="9 10">
    <name type="scientific">Phenylobacterium ferrooxidans</name>
    <dbReference type="NCBI Taxonomy" id="2982689"/>
    <lineage>
        <taxon>Bacteria</taxon>
        <taxon>Pseudomonadati</taxon>
        <taxon>Pseudomonadota</taxon>
        <taxon>Alphaproteobacteria</taxon>
        <taxon>Caulobacterales</taxon>
        <taxon>Caulobacteraceae</taxon>
        <taxon>Phenylobacterium</taxon>
    </lineage>
</organism>
<comment type="caution">
    <text evidence="9">The sequence shown here is derived from an EMBL/GenBank/DDBJ whole genome shotgun (WGS) entry which is preliminary data.</text>
</comment>
<dbReference type="PANTHER" id="PTHR30582">
    <property type="entry name" value="L,D-TRANSPEPTIDASE"/>
    <property type="match status" value="1"/>
</dbReference>
<feature type="domain" description="L,D-TPase catalytic" evidence="8">
    <location>
        <begin position="225"/>
        <end position="358"/>
    </location>
</feature>
<dbReference type="InterPro" id="IPR005490">
    <property type="entry name" value="LD_TPept_cat_dom"/>
</dbReference>
<evidence type="ECO:0000256" key="4">
    <source>
        <dbReference type="ARBA" id="ARBA00022960"/>
    </source>
</evidence>
<dbReference type="Gene3D" id="2.40.440.10">
    <property type="entry name" value="L,D-transpeptidase catalytic domain-like"/>
    <property type="match status" value="1"/>
</dbReference>
<evidence type="ECO:0000313" key="9">
    <source>
        <dbReference type="EMBL" id="MFD3266601.1"/>
    </source>
</evidence>
<keyword evidence="5 7" id="KW-0573">Peptidoglycan synthesis</keyword>
<keyword evidence="3" id="KW-0808">Transferase</keyword>
<dbReference type="InterPro" id="IPR036366">
    <property type="entry name" value="PGBDSf"/>
</dbReference>
<dbReference type="InterPro" id="IPR050979">
    <property type="entry name" value="LD-transpeptidase"/>
</dbReference>
<dbReference type="Proteomes" id="UP001598130">
    <property type="component" value="Unassembled WGS sequence"/>
</dbReference>
<dbReference type="InterPro" id="IPR036365">
    <property type="entry name" value="PGBD-like_sf"/>
</dbReference>
<dbReference type="CDD" id="cd16913">
    <property type="entry name" value="YkuD_like"/>
    <property type="match status" value="1"/>
</dbReference>
<evidence type="ECO:0000256" key="6">
    <source>
        <dbReference type="ARBA" id="ARBA00023316"/>
    </source>
</evidence>
<dbReference type="PROSITE" id="PS52029">
    <property type="entry name" value="LD_TPASE"/>
    <property type="match status" value="1"/>
</dbReference>
<evidence type="ECO:0000256" key="3">
    <source>
        <dbReference type="ARBA" id="ARBA00022679"/>
    </source>
</evidence>
<reference evidence="9 10" key="1">
    <citation type="submission" date="2022-09" db="EMBL/GenBank/DDBJ databases">
        <title>New species of Phenylobacterium.</title>
        <authorList>
            <person name="Mieszkin S."/>
        </authorList>
    </citation>
    <scope>NUCLEOTIDE SEQUENCE [LARGE SCALE GENOMIC DNA]</scope>
    <source>
        <strain evidence="9 10">HK31-G</strain>
    </source>
</reference>
<protein>
    <submittedName>
        <fullName evidence="9">L,D-transpeptidase</fullName>
    </submittedName>
</protein>
<dbReference type="SUPFAM" id="SSF141523">
    <property type="entry name" value="L,D-transpeptidase catalytic domain-like"/>
    <property type="match status" value="1"/>
</dbReference>
<comment type="pathway">
    <text evidence="1 7">Cell wall biogenesis; peptidoglycan biosynthesis.</text>
</comment>
<evidence type="ECO:0000256" key="2">
    <source>
        <dbReference type="ARBA" id="ARBA00005992"/>
    </source>
</evidence>
<feature type="active site" description="Nucleophile" evidence="7">
    <location>
        <position position="334"/>
    </location>
</feature>
<keyword evidence="4 7" id="KW-0133">Cell shape</keyword>
<dbReference type="PANTHER" id="PTHR30582:SF30">
    <property type="entry name" value="BLR4375 PROTEIN"/>
    <property type="match status" value="1"/>
</dbReference>
<dbReference type="Pfam" id="PF01471">
    <property type="entry name" value="PG_binding_1"/>
    <property type="match status" value="1"/>
</dbReference>
<accession>A0ABW6CY25</accession>
<evidence type="ECO:0000256" key="1">
    <source>
        <dbReference type="ARBA" id="ARBA00004752"/>
    </source>
</evidence>
<dbReference type="InterPro" id="IPR038063">
    <property type="entry name" value="Transpep_catalytic_dom"/>
</dbReference>
<dbReference type="EMBL" id="JAOTJD010000070">
    <property type="protein sequence ID" value="MFD3266601.1"/>
    <property type="molecule type" value="Genomic_DNA"/>
</dbReference>
<evidence type="ECO:0000256" key="5">
    <source>
        <dbReference type="ARBA" id="ARBA00022984"/>
    </source>
</evidence>
<evidence type="ECO:0000256" key="7">
    <source>
        <dbReference type="PROSITE-ProRule" id="PRU01373"/>
    </source>
</evidence>
<evidence type="ECO:0000313" key="10">
    <source>
        <dbReference type="Proteomes" id="UP001598130"/>
    </source>
</evidence>
<gene>
    <name evidence="9" type="ORF">OCL97_21895</name>
</gene>
<proteinExistence type="inferred from homology"/>
<dbReference type="InterPro" id="IPR002477">
    <property type="entry name" value="Peptidoglycan-bd-like"/>
</dbReference>
<keyword evidence="10" id="KW-1185">Reference proteome</keyword>
<keyword evidence="6 7" id="KW-0961">Cell wall biogenesis/degradation</keyword>
<evidence type="ECO:0000259" key="8">
    <source>
        <dbReference type="PROSITE" id="PS52029"/>
    </source>
</evidence>
<dbReference type="RefSeq" id="WP_377371835.1">
    <property type="nucleotide sequence ID" value="NZ_JAOTJD010000070.1"/>
</dbReference>